<name>H5SA78_9DEIN</name>
<dbReference type="GO" id="GO:0005975">
    <property type="term" value="P:carbohydrate metabolic process"/>
    <property type="evidence" value="ECO:0007669"/>
    <property type="project" value="InterPro"/>
</dbReference>
<proteinExistence type="inferred from homology"/>
<protein>
    <submittedName>
        <fullName evidence="11">Phosphoglucomutase</fullName>
    </submittedName>
</protein>
<feature type="domain" description="Alpha-D-phosphohexomutase alpha/beta/alpha" evidence="9">
    <location>
        <begin position="150"/>
        <end position="251"/>
    </location>
</feature>
<evidence type="ECO:0000256" key="5">
    <source>
        <dbReference type="ARBA" id="ARBA00022842"/>
    </source>
</evidence>
<feature type="domain" description="Alpha-D-phosphohexomutase alpha/beta/alpha" evidence="10">
    <location>
        <begin position="258"/>
        <end position="364"/>
    </location>
</feature>
<keyword evidence="3" id="KW-0597">Phosphoprotein</keyword>
<dbReference type="CDD" id="cd05800">
    <property type="entry name" value="PGM_like2"/>
    <property type="match status" value="1"/>
</dbReference>
<dbReference type="Pfam" id="PF02878">
    <property type="entry name" value="PGM_PMM_I"/>
    <property type="match status" value="1"/>
</dbReference>
<evidence type="ECO:0000256" key="4">
    <source>
        <dbReference type="ARBA" id="ARBA00022723"/>
    </source>
</evidence>
<dbReference type="InterPro" id="IPR005845">
    <property type="entry name" value="A-D-PHexomutase_a/b/a-II"/>
</dbReference>
<dbReference type="InterPro" id="IPR005844">
    <property type="entry name" value="A-D-PHexomutase_a/b/a-I"/>
</dbReference>
<gene>
    <name evidence="11" type="ORF">HGMM_F04D06C37</name>
</gene>
<evidence type="ECO:0000259" key="9">
    <source>
        <dbReference type="Pfam" id="PF02879"/>
    </source>
</evidence>
<organism evidence="11">
    <name type="scientific">uncultured Deinococcota bacterium</name>
    <dbReference type="NCBI Taxonomy" id="179882"/>
    <lineage>
        <taxon>Bacteria</taxon>
        <taxon>Thermotogati</taxon>
        <taxon>Deinococcota</taxon>
        <taxon>environmental samples</taxon>
    </lineage>
</organism>
<keyword evidence="4" id="KW-0479">Metal-binding</keyword>
<dbReference type="AlphaFoldDB" id="H5SA78"/>
<evidence type="ECO:0000256" key="3">
    <source>
        <dbReference type="ARBA" id="ARBA00022553"/>
    </source>
</evidence>
<feature type="domain" description="Alpha-D-phosphohexomutase C-terminal" evidence="7">
    <location>
        <begin position="405"/>
        <end position="452"/>
    </location>
</feature>
<comment type="cofactor">
    <cofactor evidence="1">
        <name>Mg(2+)</name>
        <dbReference type="ChEBI" id="CHEBI:18420"/>
    </cofactor>
</comment>
<dbReference type="InterPro" id="IPR005846">
    <property type="entry name" value="A-D-PHexomutase_a/b/a-III"/>
</dbReference>
<keyword evidence="6" id="KW-0413">Isomerase</keyword>
<dbReference type="InterPro" id="IPR036900">
    <property type="entry name" value="A-D-PHexomutase_C_sf"/>
</dbReference>
<dbReference type="SUPFAM" id="SSF55957">
    <property type="entry name" value="Phosphoglucomutase, C-terminal domain"/>
    <property type="match status" value="1"/>
</dbReference>
<reference evidence="11" key="2">
    <citation type="journal article" date="2012" name="PLoS ONE">
        <title>A Deeply Branching Thermophilic Bacterium with an Ancient Acetyl-CoA Pathway Dominates a Subsurface Ecosystem.</title>
        <authorList>
            <person name="Takami H."/>
            <person name="Noguchi H."/>
            <person name="Takaki Y."/>
            <person name="Uchiyama I."/>
            <person name="Toyoda A."/>
            <person name="Nishi S."/>
            <person name="Chee G.-J."/>
            <person name="Arai W."/>
            <person name="Nunoura T."/>
            <person name="Itoh T."/>
            <person name="Hattori M."/>
            <person name="Takai K."/>
        </authorList>
    </citation>
    <scope>NUCLEOTIDE SEQUENCE</scope>
</reference>
<evidence type="ECO:0000313" key="11">
    <source>
        <dbReference type="EMBL" id="BAL53098.1"/>
    </source>
</evidence>
<dbReference type="GO" id="GO:0006166">
    <property type="term" value="P:purine ribonucleoside salvage"/>
    <property type="evidence" value="ECO:0007669"/>
    <property type="project" value="TreeGrafter"/>
</dbReference>
<dbReference type="GO" id="GO:0008973">
    <property type="term" value="F:phosphopentomutase activity"/>
    <property type="evidence" value="ECO:0007669"/>
    <property type="project" value="TreeGrafter"/>
</dbReference>
<keyword evidence="5" id="KW-0460">Magnesium</keyword>
<dbReference type="Gene3D" id="3.40.120.10">
    <property type="entry name" value="Alpha-D-Glucose-1,6-Bisphosphate, subunit A, domain 3"/>
    <property type="match status" value="3"/>
</dbReference>
<dbReference type="Pfam" id="PF02880">
    <property type="entry name" value="PGM_PMM_III"/>
    <property type="match status" value="1"/>
</dbReference>
<comment type="similarity">
    <text evidence="2">Belongs to the phosphohexose mutase family.</text>
</comment>
<dbReference type="EMBL" id="AP011647">
    <property type="protein sequence ID" value="BAL53098.1"/>
    <property type="molecule type" value="Genomic_DNA"/>
</dbReference>
<dbReference type="PANTHER" id="PTHR45745:SF1">
    <property type="entry name" value="PHOSPHOGLUCOMUTASE 2B-RELATED"/>
    <property type="match status" value="1"/>
</dbReference>
<accession>H5SA78</accession>
<dbReference type="Pfam" id="PF00408">
    <property type="entry name" value="PGM_PMM_IV"/>
    <property type="match status" value="1"/>
</dbReference>
<dbReference type="GO" id="GO:0046872">
    <property type="term" value="F:metal ion binding"/>
    <property type="evidence" value="ECO:0007669"/>
    <property type="project" value="UniProtKB-KW"/>
</dbReference>
<evidence type="ECO:0000259" key="8">
    <source>
        <dbReference type="Pfam" id="PF02878"/>
    </source>
</evidence>
<evidence type="ECO:0000256" key="2">
    <source>
        <dbReference type="ARBA" id="ARBA00010231"/>
    </source>
</evidence>
<evidence type="ECO:0000259" key="7">
    <source>
        <dbReference type="Pfam" id="PF00408"/>
    </source>
</evidence>
<sequence>MGAIRFGTEGFRGVIAREFTFATLHRLAEAYGRHLLERGGGLVVVGHDTRFLGDTFARALSGHLAGMGLKVVLLKGPVPTPLLSFAVRHLGAAGGAMLTASHNPPPYLGVKFKDATGGPIAQEEARAIEALIPEEARALEGAYETLDLREAYFEALKAHLDLKALSAFPGVLYHDSMGGAGAGFLKGFLRHVGLEIPVRPIREEPHPLFHGVNPEPIPKNLGVTLAVLGPETPPSFAVATDGDADRVGVVLPGGVFFNPHQVLTTLALYRFRKGHRGRAAKNFAVTWLLDRLGERLGFGVTTTPVGFKWIKEEFLKGDGFIGGEESGGVGYPEHLPERDGILTSLLLLESVAATGKDLAEQFKEAEALAGLTHAYDRLDLPLEAPLDLTPFREPRPLAGLTPKGVDTLDGVKWLYEEAWVLFRASGTEPVVRVYVEAQSPELVRALLEEARKLVWKGNPLRRGRTPCAGGGICTGASPRHDDLQAWVGGYPQDGRKGLR</sequence>
<dbReference type="PANTHER" id="PTHR45745">
    <property type="entry name" value="PHOSPHOMANNOMUTASE 45A"/>
    <property type="match status" value="1"/>
</dbReference>
<evidence type="ECO:0000259" key="10">
    <source>
        <dbReference type="Pfam" id="PF02880"/>
    </source>
</evidence>
<dbReference type="Pfam" id="PF02879">
    <property type="entry name" value="PGM_PMM_II"/>
    <property type="match status" value="1"/>
</dbReference>
<dbReference type="InterPro" id="IPR005843">
    <property type="entry name" value="A-D-PHexomutase_C"/>
</dbReference>
<dbReference type="Gene3D" id="3.30.310.50">
    <property type="entry name" value="Alpha-D-phosphohexomutase, C-terminal domain"/>
    <property type="match status" value="1"/>
</dbReference>
<feature type="domain" description="Alpha-D-phosphohexomutase alpha/beta/alpha" evidence="8">
    <location>
        <begin position="5"/>
        <end position="135"/>
    </location>
</feature>
<evidence type="ECO:0000256" key="1">
    <source>
        <dbReference type="ARBA" id="ARBA00001946"/>
    </source>
</evidence>
<dbReference type="InterPro" id="IPR005841">
    <property type="entry name" value="Alpha-D-phosphohexomutase_SF"/>
</dbReference>
<reference evidence="11" key="1">
    <citation type="journal article" date="2005" name="Environ. Microbiol.">
        <title>Genetic and functional properties of uncultivated thermophilic crenarchaeotes from a subsurface gold mine as revealed by analysis of genome fragments.</title>
        <authorList>
            <person name="Nunoura T."/>
            <person name="Hirayama H."/>
            <person name="Takami H."/>
            <person name="Oida H."/>
            <person name="Nishi S."/>
            <person name="Shimamura S."/>
            <person name="Suzuki Y."/>
            <person name="Inagaki F."/>
            <person name="Takai K."/>
            <person name="Nealson K.H."/>
            <person name="Horikoshi K."/>
        </authorList>
    </citation>
    <scope>NUCLEOTIDE SEQUENCE</scope>
</reference>
<dbReference type="PRINTS" id="PR00509">
    <property type="entry name" value="PGMPMM"/>
</dbReference>
<evidence type="ECO:0000256" key="6">
    <source>
        <dbReference type="ARBA" id="ARBA00023235"/>
    </source>
</evidence>
<dbReference type="SUPFAM" id="SSF53738">
    <property type="entry name" value="Phosphoglucomutase, first 3 domains"/>
    <property type="match status" value="3"/>
</dbReference>
<dbReference type="InterPro" id="IPR016055">
    <property type="entry name" value="A-D-PHexomutase_a/b/a-I/II/III"/>
</dbReference>